<dbReference type="OrthoDB" id="108135at2"/>
<organism evidence="3 4">
    <name type="scientific">Rhodospira trueperi</name>
    <dbReference type="NCBI Taxonomy" id="69960"/>
    <lineage>
        <taxon>Bacteria</taxon>
        <taxon>Pseudomonadati</taxon>
        <taxon>Pseudomonadota</taxon>
        <taxon>Alphaproteobacteria</taxon>
        <taxon>Rhodospirillales</taxon>
        <taxon>Rhodospirillaceae</taxon>
        <taxon>Rhodospira</taxon>
    </lineage>
</organism>
<accession>A0A1G7E0P1</accession>
<dbReference type="PANTHER" id="PTHR35333">
    <property type="entry name" value="BETA-LACTAMASE"/>
    <property type="match status" value="1"/>
</dbReference>
<evidence type="ECO:0000259" key="2">
    <source>
        <dbReference type="Pfam" id="PF13354"/>
    </source>
</evidence>
<dbReference type="RefSeq" id="WP_092786507.1">
    <property type="nucleotide sequence ID" value="NZ_FNAP01000008.1"/>
</dbReference>
<dbReference type="Proteomes" id="UP000199412">
    <property type="component" value="Unassembled WGS sequence"/>
</dbReference>
<comment type="catalytic activity">
    <reaction evidence="1">
        <text>a beta-lactam + H2O = a substituted beta-amino acid</text>
        <dbReference type="Rhea" id="RHEA:20401"/>
        <dbReference type="ChEBI" id="CHEBI:15377"/>
        <dbReference type="ChEBI" id="CHEBI:35627"/>
        <dbReference type="ChEBI" id="CHEBI:140347"/>
        <dbReference type="EC" id="3.5.2.6"/>
    </reaction>
</comment>
<dbReference type="AlphaFoldDB" id="A0A1G7E0P1"/>
<dbReference type="InterPro" id="IPR000871">
    <property type="entry name" value="Beta-lactam_class-A"/>
</dbReference>
<evidence type="ECO:0000313" key="4">
    <source>
        <dbReference type="Proteomes" id="UP000199412"/>
    </source>
</evidence>
<dbReference type="Gene3D" id="3.40.710.10">
    <property type="entry name" value="DD-peptidase/beta-lactamase superfamily"/>
    <property type="match status" value="1"/>
</dbReference>
<feature type="domain" description="Beta-lactamase class A catalytic" evidence="2">
    <location>
        <begin position="141"/>
        <end position="242"/>
    </location>
</feature>
<reference evidence="3 4" key="1">
    <citation type="submission" date="2016-10" db="EMBL/GenBank/DDBJ databases">
        <authorList>
            <person name="de Groot N.N."/>
        </authorList>
    </citation>
    <scope>NUCLEOTIDE SEQUENCE [LARGE SCALE GENOMIC DNA]</scope>
    <source>
        <strain evidence="3 4">ATCC 700224</strain>
    </source>
</reference>
<dbReference type="Pfam" id="PF13354">
    <property type="entry name" value="Beta-lactamase2"/>
    <property type="match status" value="1"/>
</dbReference>
<dbReference type="GO" id="GO:0030655">
    <property type="term" value="P:beta-lactam antibiotic catabolic process"/>
    <property type="evidence" value="ECO:0007669"/>
    <property type="project" value="InterPro"/>
</dbReference>
<dbReference type="GO" id="GO:0008800">
    <property type="term" value="F:beta-lactamase activity"/>
    <property type="evidence" value="ECO:0007669"/>
    <property type="project" value="UniProtKB-EC"/>
</dbReference>
<dbReference type="EMBL" id="FNAP01000008">
    <property type="protein sequence ID" value="SDE57298.1"/>
    <property type="molecule type" value="Genomic_DNA"/>
</dbReference>
<dbReference type="GO" id="GO:0046677">
    <property type="term" value="P:response to antibiotic"/>
    <property type="evidence" value="ECO:0007669"/>
    <property type="project" value="InterPro"/>
</dbReference>
<sequence>MASRNQSRVAGAFLAFVLLMSPAPGIGGHLSETAAIERLFRDDPIRETWFTPTFRAQLPLFQLSEIVAQLTRDFGPVVSVEVNRGAGVIGLEHATIPVRIKLNARGQIGVLYFGRPAATASNTSEIIDSLSGLGDTVSVFARVDGRERVTRSADERLAVGSAFKLFVLTAYEQAVSRGDIRRDDVVRLAADDLSLPTGVLQTVPVGTPVTLETLAALMIQQSDNTATDALIRVLGRNRVENLSAHNRPFLTTGEAFRLKTDMAADLRRRYATAAEDERREIVKAARSHPIPSVDKLVAGPTWTVEWFASTRELCDLMEALKGSPILAATPAAPVTAEHWAWVGYKGGSEFGVLNFTAAGVRADGTPVCLSVTVNSRAAIPVARGASLFSGLFSTYR</sequence>
<evidence type="ECO:0000256" key="1">
    <source>
        <dbReference type="ARBA" id="ARBA00001526"/>
    </source>
</evidence>
<dbReference type="PANTHER" id="PTHR35333:SF5">
    <property type="entry name" value="CONSERVED LIPOPROTEIN LPQF-RELATED"/>
    <property type="match status" value="1"/>
</dbReference>
<name>A0A1G7E0P1_9PROT</name>
<protein>
    <submittedName>
        <fullName evidence="3">Beta-lactamase enzyme family protein</fullName>
    </submittedName>
</protein>
<dbReference type="InterPro" id="IPR045155">
    <property type="entry name" value="Beta-lactam_cat"/>
</dbReference>
<evidence type="ECO:0000313" key="3">
    <source>
        <dbReference type="EMBL" id="SDE57298.1"/>
    </source>
</evidence>
<dbReference type="STRING" id="69960.SAMN05421720_108121"/>
<keyword evidence="4" id="KW-1185">Reference proteome</keyword>
<gene>
    <name evidence="3" type="ORF">SAMN05421720_108121</name>
</gene>
<dbReference type="InterPro" id="IPR012338">
    <property type="entry name" value="Beta-lactam/transpept-like"/>
</dbReference>
<dbReference type="SUPFAM" id="SSF56601">
    <property type="entry name" value="beta-lactamase/transpeptidase-like"/>
    <property type="match status" value="1"/>
</dbReference>
<proteinExistence type="predicted"/>